<keyword evidence="4" id="KW-0966">Cell projection</keyword>
<organism evidence="4 5">
    <name type="scientific">Toxoplasma gondii TgCatPRC2</name>
    <dbReference type="NCBI Taxonomy" id="1130821"/>
    <lineage>
        <taxon>Eukaryota</taxon>
        <taxon>Sar</taxon>
        <taxon>Alveolata</taxon>
        <taxon>Apicomplexa</taxon>
        <taxon>Conoidasida</taxon>
        <taxon>Coccidia</taxon>
        <taxon>Eucoccidiorida</taxon>
        <taxon>Eimeriorina</taxon>
        <taxon>Sarcocystidae</taxon>
        <taxon>Toxoplasma</taxon>
    </lineage>
</organism>
<dbReference type="PANTHER" id="PTHR32083">
    <property type="entry name" value="CILIA AND FLAGELLA-ASSOCIATED PROTEIN 58-RELATED"/>
    <property type="match status" value="1"/>
</dbReference>
<dbReference type="AlphaFoldDB" id="A0A151HN28"/>
<name>A0A151HN28_TOXGO</name>
<keyword evidence="1 2" id="KW-0175">Coiled coil</keyword>
<proteinExistence type="predicted"/>
<feature type="coiled-coil region" evidence="2">
    <location>
        <begin position="182"/>
        <end position="216"/>
    </location>
</feature>
<accession>A0A151HN28</accession>
<reference evidence="5" key="1">
    <citation type="submission" date="2016-03" db="EMBL/GenBank/DDBJ databases">
        <authorList>
            <person name="Sibley D."/>
            <person name="Venepally P."/>
            <person name="Karamycheva S."/>
            <person name="Hadjithomas M."/>
            <person name="Khan A."/>
            <person name="Brunk B."/>
            <person name="Roos D."/>
            <person name="Caler E."/>
            <person name="Lorenzi H."/>
        </authorList>
    </citation>
    <scope>NUCLEOTIDE SEQUENCE [LARGE SCALE GENOMIC DNA]</scope>
    <source>
        <strain evidence="5">TgCatPRC2</strain>
    </source>
</reference>
<comment type="caution">
    <text evidence="4">The sequence shown here is derived from an EMBL/GenBank/DDBJ whole genome shotgun (WGS) entry which is preliminary data.</text>
</comment>
<evidence type="ECO:0000256" key="1">
    <source>
        <dbReference type="ARBA" id="ARBA00023054"/>
    </source>
</evidence>
<gene>
    <name evidence="4" type="ORF">TGPRC2_264178A</name>
</gene>
<sequence>MEEDATVTQEEPEVFTSSDRGGSVGGSEGESNIREIPSYPLENGEQIRDENLETDAGQETCVAVWASPEDGSLGPAAYVALEETFDQTLKDLPDDPSLDAFRRQYEQLLSALKRSHESELSLLARCKTLTSQISENATKVTAALKLSDEDQSSIDILKKEVQHAWLLVQAGKDREELARETIYSLRKTIEDLNRQIEATETEHITQEAKLEEYLQEREKLLRGTYKLRTSSEIRRTTSKRGNVQHTKRRGYSSIQQSHFTEDKTSFVLRYC</sequence>
<dbReference type="GO" id="GO:0005856">
    <property type="term" value="C:cytoskeleton"/>
    <property type="evidence" value="ECO:0007669"/>
    <property type="project" value="TreeGrafter"/>
</dbReference>
<evidence type="ECO:0000256" key="3">
    <source>
        <dbReference type="SAM" id="MobiDB-lite"/>
    </source>
</evidence>
<evidence type="ECO:0000256" key="2">
    <source>
        <dbReference type="SAM" id="Coils"/>
    </source>
</evidence>
<dbReference type="PANTHER" id="PTHR32083:SF0">
    <property type="entry name" value="CILIA AND FLAGELLA-ASSOCIATED PROTEIN 58"/>
    <property type="match status" value="1"/>
</dbReference>
<feature type="region of interest" description="Disordered" evidence="3">
    <location>
        <begin position="1"/>
        <end position="45"/>
    </location>
</feature>
<keyword evidence="4" id="KW-0282">Flagellum</keyword>
<evidence type="ECO:0000313" key="5">
    <source>
        <dbReference type="Proteomes" id="UP000075225"/>
    </source>
</evidence>
<keyword evidence="4" id="KW-0969">Cilium</keyword>
<dbReference type="VEuPathDB" id="ToxoDB:TGPRC2_264178A"/>
<evidence type="ECO:0000313" key="4">
    <source>
        <dbReference type="EMBL" id="KYK70775.1"/>
    </source>
</evidence>
<dbReference type="EMBL" id="AHZP02000449">
    <property type="protein sequence ID" value="KYK70775.1"/>
    <property type="molecule type" value="Genomic_DNA"/>
</dbReference>
<protein>
    <submittedName>
        <fullName evidence="4">Flagellar associated protein</fullName>
    </submittedName>
</protein>
<dbReference type="Proteomes" id="UP000075225">
    <property type="component" value="Unassembled WGS sequence"/>
</dbReference>
<feature type="compositionally biased region" description="Acidic residues" evidence="3">
    <location>
        <begin position="1"/>
        <end position="13"/>
    </location>
</feature>